<keyword evidence="9" id="KW-0408">Iron</keyword>
<dbReference type="GO" id="GO:0005524">
    <property type="term" value="F:ATP binding"/>
    <property type="evidence" value="ECO:0007669"/>
    <property type="project" value="UniProtKB-KW"/>
</dbReference>
<gene>
    <name evidence="20" type="primary">LOC112693805</name>
    <name evidence="18" type="ORF">g.132346</name>
</gene>
<dbReference type="InterPro" id="IPR057498">
    <property type="entry name" value="Rtel1_ARCH"/>
</dbReference>
<keyword evidence="14" id="KW-0539">Nucleus</keyword>
<dbReference type="RefSeq" id="XP_025424811.1">
    <property type="nucleotide sequence ID" value="XM_025569026.1"/>
</dbReference>
<dbReference type="SMART" id="SM00487">
    <property type="entry name" value="DEXDc"/>
    <property type="match status" value="1"/>
</dbReference>
<dbReference type="InterPro" id="IPR013020">
    <property type="entry name" value="Rad3/Chl1-like"/>
</dbReference>
<evidence type="ECO:0000256" key="5">
    <source>
        <dbReference type="ARBA" id="ARBA00022763"/>
    </source>
</evidence>
<dbReference type="InterPro" id="IPR006554">
    <property type="entry name" value="Helicase-like_DEXD_c2"/>
</dbReference>
<dbReference type="FunFam" id="3.40.50.300:FF:000431">
    <property type="entry name" value="Regulator of telomere elongation helicase 1"/>
    <property type="match status" value="1"/>
</dbReference>
<evidence type="ECO:0000256" key="12">
    <source>
        <dbReference type="ARBA" id="ARBA00023204"/>
    </source>
</evidence>
<dbReference type="GeneID" id="112693805"/>
<comment type="subcellular location">
    <subcellularLocation>
        <location evidence="1">Nucleus</location>
    </subcellularLocation>
</comment>
<evidence type="ECO:0000256" key="7">
    <source>
        <dbReference type="ARBA" id="ARBA00022806"/>
    </source>
</evidence>
<dbReference type="GO" id="GO:0051539">
    <property type="term" value="F:4 iron, 4 sulfur cluster binding"/>
    <property type="evidence" value="ECO:0007669"/>
    <property type="project" value="UniProtKB-KW"/>
</dbReference>
<dbReference type="InterPro" id="IPR045028">
    <property type="entry name" value="DinG/Rad3-like"/>
</dbReference>
<keyword evidence="2" id="KW-0004">4Fe-4S</keyword>
<dbReference type="InterPro" id="IPR010614">
    <property type="entry name" value="RAD3-like_helicase_DEAD"/>
</dbReference>
<evidence type="ECO:0000256" key="15">
    <source>
        <dbReference type="ARBA" id="ARBA00049360"/>
    </source>
</evidence>
<dbReference type="PROSITE" id="PS51193">
    <property type="entry name" value="HELICASE_ATP_BIND_2"/>
    <property type="match status" value="1"/>
</dbReference>
<evidence type="ECO:0000256" key="10">
    <source>
        <dbReference type="ARBA" id="ARBA00023014"/>
    </source>
</evidence>
<dbReference type="SMART" id="SM00488">
    <property type="entry name" value="DEXDc2"/>
    <property type="match status" value="1"/>
</dbReference>
<evidence type="ECO:0000313" key="18">
    <source>
        <dbReference type="EMBL" id="MBY76727.1"/>
    </source>
</evidence>
<keyword evidence="19" id="KW-1185">Reference proteome</keyword>
<dbReference type="GO" id="GO:0046872">
    <property type="term" value="F:metal ion binding"/>
    <property type="evidence" value="ECO:0007669"/>
    <property type="project" value="UniProtKB-KW"/>
</dbReference>
<proteinExistence type="predicted"/>
<sequence length="941" mass="107011">MTSFECNGVLVDFPYEPYDVQKRYMEKVLECLQNGNNGVLESPTGTGKTLSLLCSSLAWLMTKKAAIQANRMCPTENDISVLVNTAAGVNRNPNSAWNGVIRPPRIIYGSRTHTQLNQVMKELRRTNYRHMKVGIIGSRDQLCINPEVMKETNSSVKIALCRAKVSARTCQFYNNVELKSKEAFIDDGIIDIEDLVKKGKKFNCCPYYGSRELQKDVDILFTPYNYIIDPRTRKALEIQFSEDVIILDEGHNIEKMCEESCSVEISSTDVAFCIDAVTDIMKTLYDEKNTEFSKEPIQLRPREFSDDDICVLKALFLEIEKVIDGIELTNSTNDKKMEGSYVFKLLQGAEVTPANMSKFISFLNAVIIYMSSSNNNQPHQSKEASLYKFQQFLECILQSLGSNGDPKNTDKYFRTYIELEQNKYKLKNDSKKLKEFKKGKTVHFWCFSPGFGMRDLLERNVHCIILTSGTLSPLAATITEIGIPVKVQLQNAHVIKNDQVCVSVIKNGPNNKPLVCNYSSRNNSDFLISLGQTLVNFSRIIPGGTLVFFPSYPFLDSCVNYWQGCNIWASITKNKSLFVEPKNKDVLNSVIEEYYKAIQENKGAMLLAVYRGKVSEGLDFSDWKARAVIILGLPYPPYLDPRVVMKRDYLNDIQKENPQGLTGQEWYKLEAIKAVNQAMGRVIRHIGDWGSIIFCDERYANNNIKLQLSAWLQPHIKIYDQFSLAFRDNVKFFKNAGAIMPSVVLFSNASFQEPAQSTVLRSLESAKRKVMEDDTLKLYESHCSKLADSLEKKEECSSSKSILASVDDYVENKIVNTIVESQSSITNVSCDLKPLVKKRKLKIIPNEIEETNTVVAKNKTINFMTKVRSVLKDKEIYSNFVCLVKKYMIERNCKNFIESLDKLFPNKTPNIIGVILDLNDFFGKETNSEFSSYCIKLTKHL</sequence>
<accession>A0A2S2QG60</accession>
<evidence type="ECO:0000256" key="13">
    <source>
        <dbReference type="ARBA" id="ARBA00023235"/>
    </source>
</evidence>
<dbReference type="GO" id="GO:0006281">
    <property type="term" value="P:DNA repair"/>
    <property type="evidence" value="ECO:0007669"/>
    <property type="project" value="UniProtKB-KW"/>
</dbReference>
<keyword evidence="12" id="KW-0234">DNA repair</keyword>
<dbReference type="InterPro" id="IPR014001">
    <property type="entry name" value="Helicase_ATP-bd"/>
</dbReference>
<dbReference type="GO" id="GO:0070182">
    <property type="term" value="F:DNA polymerase binding"/>
    <property type="evidence" value="ECO:0007669"/>
    <property type="project" value="TreeGrafter"/>
</dbReference>
<keyword evidence="8" id="KW-0067">ATP-binding</keyword>
<dbReference type="Gene3D" id="3.40.50.300">
    <property type="entry name" value="P-loop containing nucleotide triphosphate hydrolases"/>
    <property type="match status" value="2"/>
</dbReference>
<dbReference type="CDD" id="cd18788">
    <property type="entry name" value="SF2_C_XPD"/>
    <property type="match status" value="1"/>
</dbReference>
<dbReference type="Pfam" id="PF23109">
    <property type="entry name" value="ARCH_RTEL1"/>
    <property type="match status" value="1"/>
</dbReference>
<evidence type="ECO:0000256" key="3">
    <source>
        <dbReference type="ARBA" id="ARBA00022723"/>
    </source>
</evidence>
<dbReference type="SMART" id="SM00491">
    <property type="entry name" value="HELICc2"/>
    <property type="match status" value="1"/>
</dbReference>
<dbReference type="Pfam" id="PF06733">
    <property type="entry name" value="DEAD_2"/>
    <property type="match status" value="1"/>
</dbReference>
<evidence type="ECO:0000313" key="20">
    <source>
        <dbReference type="RefSeq" id="XP_025424811.1"/>
    </source>
</evidence>
<dbReference type="GO" id="GO:0003677">
    <property type="term" value="F:DNA binding"/>
    <property type="evidence" value="ECO:0007669"/>
    <property type="project" value="UniProtKB-KW"/>
</dbReference>
<dbReference type="GO" id="GO:0045910">
    <property type="term" value="P:negative regulation of DNA recombination"/>
    <property type="evidence" value="ECO:0007669"/>
    <property type="project" value="TreeGrafter"/>
</dbReference>
<evidence type="ECO:0000256" key="8">
    <source>
        <dbReference type="ARBA" id="ARBA00022840"/>
    </source>
</evidence>
<keyword evidence="4" id="KW-0547">Nucleotide-binding</keyword>
<evidence type="ECO:0000256" key="9">
    <source>
        <dbReference type="ARBA" id="ARBA00023004"/>
    </source>
</evidence>
<reference evidence="20" key="2">
    <citation type="submission" date="2025-04" db="UniProtKB">
        <authorList>
            <consortium name="RefSeq"/>
        </authorList>
    </citation>
    <scope>IDENTIFICATION</scope>
    <source>
        <tissue evidence="20">Whole body</tissue>
    </source>
</reference>
<organism evidence="18">
    <name type="scientific">Sipha flava</name>
    <name type="common">yellow sugarcane aphid</name>
    <dbReference type="NCBI Taxonomy" id="143950"/>
    <lineage>
        <taxon>Eukaryota</taxon>
        <taxon>Metazoa</taxon>
        <taxon>Ecdysozoa</taxon>
        <taxon>Arthropoda</taxon>
        <taxon>Hexapoda</taxon>
        <taxon>Insecta</taxon>
        <taxon>Pterygota</taxon>
        <taxon>Neoptera</taxon>
        <taxon>Paraneoptera</taxon>
        <taxon>Hemiptera</taxon>
        <taxon>Sternorrhyncha</taxon>
        <taxon>Aphidomorpha</taxon>
        <taxon>Aphidoidea</taxon>
        <taxon>Aphididae</taxon>
        <taxon>Sipha</taxon>
    </lineage>
</organism>
<evidence type="ECO:0000256" key="16">
    <source>
        <dbReference type="ARBA" id="ARBA00073810"/>
    </source>
</evidence>
<evidence type="ECO:0000313" key="19">
    <source>
        <dbReference type="Proteomes" id="UP000694846"/>
    </source>
</evidence>
<feature type="domain" description="Helicase ATP-binding" evidence="17">
    <location>
        <begin position="7"/>
        <end position="303"/>
    </location>
</feature>
<keyword evidence="6" id="KW-0378">Hydrolase</keyword>
<evidence type="ECO:0000256" key="6">
    <source>
        <dbReference type="ARBA" id="ARBA00022801"/>
    </source>
</evidence>
<protein>
    <recommendedName>
        <fullName evidence="16">Regulator of telomere elongation helicase 1 homolog</fullName>
    </recommendedName>
</protein>
<keyword evidence="5" id="KW-0227">DNA damage</keyword>
<dbReference type="GO" id="GO:1904430">
    <property type="term" value="P:negative regulation of t-circle formation"/>
    <property type="evidence" value="ECO:0007669"/>
    <property type="project" value="TreeGrafter"/>
</dbReference>
<dbReference type="GO" id="GO:0016818">
    <property type="term" value="F:hydrolase activity, acting on acid anhydrides, in phosphorus-containing anhydrides"/>
    <property type="evidence" value="ECO:0007669"/>
    <property type="project" value="InterPro"/>
</dbReference>
<keyword evidence="11" id="KW-0238">DNA-binding</keyword>
<dbReference type="GO" id="GO:0090657">
    <property type="term" value="P:telomeric loop disassembly"/>
    <property type="evidence" value="ECO:0007669"/>
    <property type="project" value="TreeGrafter"/>
</dbReference>
<dbReference type="InterPro" id="IPR014013">
    <property type="entry name" value="Helic_SF1/SF2_ATP-bd_DinG/Rad3"/>
</dbReference>
<dbReference type="PANTHER" id="PTHR11472">
    <property type="entry name" value="DNA REPAIR DEAD HELICASE RAD3/XP-D SUBFAMILY MEMBER"/>
    <property type="match status" value="1"/>
</dbReference>
<keyword evidence="3" id="KW-0479">Metal-binding</keyword>
<dbReference type="SUPFAM" id="SSF52540">
    <property type="entry name" value="P-loop containing nucleoside triphosphate hydrolases"/>
    <property type="match status" value="1"/>
</dbReference>
<evidence type="ECO:0000256" key="14">
    <source>
        <dbReference type="ARBA" id="ARBA00023242"/>
    </source>
</evidence>
<dbReference type="PANTHER" id="PTHR11472:SF34">
    <property type="entry name" value="REGULATOR OF TELOMERE ELONGATION HELICASE 1"/>
    <property type="match status" value="1"/>
</dbReference>
<dbReference type="GO" id="GO:0003678">
    <property type="term" value="F:DNA helicase activity"/>
    <property type="evidence" value="ECO:0007669"/>
    <property type="project" value="InterPro"/>
</dbReference>
<dbReference type="GO" id="GO:0005634">
    <property type="term" value="C:nucleus"/>
    <property type="evidence" value="ECO:0007669"/>
    <property type="project" value="UniProtKB-SubCell"/>
</dbReference>
<evidence type="ECO:0000256" key="1">
    <source>
        <dbReference type="ARBA" id="ARBA00004123"/>
    </source>
</evidence>
<dbReference type="InterPro" id="IPR006555">
    <property type="entry name" value="ATP-dep_Helicase_C"/>
</dbReference>
<dbReference type="EMBL" id="GGMS01007524">
    <property type="protein sequence ID" value="MBY76727.1"/>
    <property type="molecule type" value="Transcribed_RNA"/>
</dbReference>
<keyword evidence="13" id="KW-0413">Isomerase</keyword>
<evidence type="ECO:0000256" key="11">
    <source>
        <dbReference type="ARBA" id="ARBA00023125"/>
    </source>
</evidence>
<dbReference type="OrthoDB" id="19182at2759"/>
<keyword evidence="10" id="KW-0411">Iron-sulfur</keyword>
<dbReference type="Proteomes" id="UP000694846">
    <property type="component" value="Unplaced"/>
</dbReference>
<evidence type="ECO:0000256" key="2">
    <source>
        <dbReference type="ARBA" id="ARBA00022485"/>
    </source>
</evidence>
<dbReference type="NCBIfam" id="TIGR00604">
    <property type="entry name" value="rad3"/>
    <property type="match status" value="1"/>
</dbReference>
<dbReference type="InterPro" id="IPR027417">
    <property type="entry name" value="P-loop_NTPase"/>
</dbReference>
<name>A0A2S2QG60_9HEMI</name>
<dbReference type="Pfam" id="PF13307">
    <property type="entry name" value="Helicase_C_2"/>
    <property type="match status" value="1"/>
</dbReference>
<dbReference type="AlphaFoldDB" id="A0A2S2QG60"/>
<reference evidence="18" key="1">
    <citation type="submission" date="2018-04" db="EMBL/GenBank/DDBJ databases">
        <title>Transcriptome assembly of Sipha flava.</title>
        <authorList>
            <person name="Scully E.D."/>
            <person name="Geib S.M."/>
            <person name="Palmer N.A."/>
            <person name="Koch K."/>
            <person name="Bradshaw J."/>
            <person name="Heng-Moss T."/>
            <person name="Sarath G."/>
        </authorList>
    </citation>
    <scope>NUCLEOTIDE SEQUENCE</scope>
</reference>
<evidence type="ECO:0000256" key="4">
    <source>
        <dbReference type="ARBA" id="ARBA00022741"/>
    </source>
</evidence>
<evidence type="ECO:0000259" key="17">
    <source>
        <dbReference type="PROSITE" id="PS51193"/>
    </source>
</evidence>
<comment type="catalytic activity">
    <reaction evidence="15">
        <text>ATP + H2O = ADP + phosphate + H(+)</text>
        <dbReference type="Rhea" id="RHEA:13065"/>
        <dbReference type="ChEBI" id="CHEBI:15377"/>
        <dbReference type="ChEBI" id="CHEBI:15378"/>
        <dbReference type="ChEBI" id="CHEBI:30616"/>
        <dbReference type="ChEBI" id="CHEBI:43474"/>
        <dbReference type="ChEBI" id="CHEBI:456216"/>
    </reaction>
</comment>
<keyword evidence="7 18" id="KW-0347">Helicase</keyword>
<dbReference type="GO" id="GO:0010569">
    <property type="term" value="P:regulation of double-strand break repair via homologous recombination"/>
    <property type="evidence" value="ECO:0007669"/>
    <property type="project" value="TreeGrafter"/>
</dbReference>